<accession>A0ABU1NPX0</accession>
<name>A0ABU1NPX0_9BACL</name>
<feature type="compositionally biased region" description="Basic and acidic residues" evidence="1">
    <location>
        <begin position="97"/>
        <end position="109"/>
    </location>
</feature>
<comment type="caution">
    <text evidence="2">The sequence shown here is derived from an EMBL/GenBank/DDBJ whole genome shotgun (WGS) entry which is preliminary data.</text>
</comment>
<evidence type="ECO:0000256" key="1">
    <source>
        <dbReference type="SAM" id="MobiDB-lite"/>
    </source>
</evidence>
<proteinExistence type="predicted"/>
<reference evidence="2 3" key="1">
    <citation type="submission" date="2023-07" db="EMBL/GenBank/DDBJ databases">
        <title>Sorghum-associated microbial communities from plants grown in Nebraska, USA.</title>
        <authorList>
            <person name="Schachtman D."/>
        </authorList>
    </citation>
    <scope>NUCLEOTIDE SEQUENCE [LARGE SCALE GENOMIC DNA]</scope>
    <source>
        <strain evidence="2 3">CC258</strain>
    </source>
</reference>
<dbReference type="Gene3D" id="3.30.70.120">
    <property type="match status" value="1"/>
</dbReference>
<dbReference type="InterPro" id="IPR015867">
    <property type="entry name" value="N-reg_PII/ATP_PRibTrfase_C"/>
</dbReference>
<gene>
    <name evidence="2" type="ORF">J2736_000245</name>
</gene>
<feature type="region of interest" description="Disordered" evidence="1">
    <location>
        <begin position="97"/>
        <end position="119"/>
    </location>
</feature>
<protein>
    <submittedName>
        <fullName evidence="2">Uncharacterized membrane-anchored protein YitT (DUF2179 family)</fullName>
    </submittedName>
</protein>
<dbReference type="Proteomes" id="UP001267290">
    <property type="component" value="Unassembled WGS sequence"/>
</dbReference>
<keyword evidence="3" id="KW-1185">Reference proteome</keyword>
<dbReference type="RefSeq" id="WP_310222732.1">
    <property type="nucleotide sequence ID" value="NZ_JAVDSB010000001.1"/>
</dbReference>
<sequence>MRFVHVIWGRLVQGSSWQRLMRITSSSPELIMKAIQAEGREVKLLRSHKDYSGKELHILQLFIYRLEELTLTDIIREIDPEAKVDVMQLSVTRTPRSEWKRHSQKDVPDVSKYGNEFSD</sequence>
<evidence type="ECO:0000313" key="3">
    <source>
        <dbReference type="Proteomes" id="UP001267290"/>
    </source>
</evidence>
<evidence type="ECO:0000313" key="2">
    <source>
        <dbReference type="EMBL" id="MDR6549062.1"/>
    </source>
</evidence>
<organism evidence="2 3">
    <name type="scientific">Paenibacillus qinlingensis</name>
    <dbReference type="NCBI Taxonomy" id="1837343"/>
    <lineage>
        <taxon>Bacteria</taxon>
        <taxon>Bacillati</taxon>
        <taxon>Bacillota</taxon>
        <taxon>Bacilli</taxon>
        <taxon>Bacillales</taxon>
        <taxon>Paenibacillaceae</taxon>
        <taxon>Paenibacillus</taxon>
    </lineage>
</organism>
<dbReference type="EMBL" id="JAVDSB010000001">
    <property type="protein sequence ID" value="MDR6549062.1"/>
    <property type="molecule type" value="Genomic_DNA"/>
</dbReference>